<comment type="caution">
    <text evidence="4">The sequence shown here is derived from an EMBL/GenBank/DDBJ whole genome shotgun (WGS) entry which is preliminary data.</text>
</comment>
<gene>
    <name evidence="4" type="ORF">PGLA1383_LOCUS45036</name>
</gene>
<dbReference type="SUPFAM" id="SSF53901">
    <property type="entry name" value="Thiolase-like"/>
    <property type="match status" value="1"/>
</dbReference>
<dbReference type="GO" id="GO:0004312">
    <property type="term" value="F:fatty acid synthase activity"/>
    <property type="evidence" value="ECO:0007669"/>
    <property type="project" value="TreeGrafter"/>
</dbReference>
<dbReference type="AlphaFoldDB" id="A0A813GNW3"/>
<organism evidence="4 5">
    <name type="scientific">Polarella glacialis</name>
    <name type="common">Dinoflagellate</name>
    <dbReference type="NCBI Taxonomy" id="89957"/>
    <lineage>
        <taxon>Eukaryota</taxon>
        <taxon>Sar</taxon>
        <taxon>Alveolata</taxon>
        <taxon>Dinophyceae</taxon>
        <taxon>Suessiales</taxon>
        <taxon>Suessiaceae</taxon>
        <taxon>Polarella</taxon>
    </lineage>
</organism>
<dbReference type="OMA" id="YHCIMSG"/>
<keyword evidence="1" id="KW-0596">Phosphopantetheine</keyword>
<proteinExistence type="predicted"/>
<feature type="non-terminal residue" evidence="4">
    <location>
        <position position="1"/>
    </location>
</feature>
<dbReference type="InterPro" id="IPR014031">
    <property type="entry name" value="Ketoacyl_synth_C"/>
</dbReference>
<dbReference type="SMART" id="SM00825">
    <property type="entry name" value="PKS_KS"/>
    <property type="match status" value="1"/>
</dbReference>
<dbReference type="Gene3D" id="3.40.47.10">
    <property type="match status" value="1"/>
</dbReference>
<keyword evidence="5" id="KW-1185">Reference proteome</keyword>
<evidence type="ECO:0000256" key="2">
    <source>
        <dbReference type="ARBA" id="ARBA00022553"/>
    </source>
</evidence>
<dbReference type="InterPro" id="IPR020841">
    <property type="entry name" value="PKS_Beta-ketoAc_synthase_dom"/>
</dbReference>
<dbReference type="PANTHER" id="PTHR43775:SF37">
    <property type="entry name" value="SI:DKEY-61P9.11"/>
    <property type="match status" value="1"/>
</dbReference>
<accession>A0A813GNW3</accession>
<feature type="domain" description="Ketosynthase family 3 (KS3)" evidence="3">
    <location>
        <begin position="17"/>
        <end position="440"/>
    </location>
</feature>
<protein>
    <recommendedName>
        <fullName evidence="3">Ketosynthase family 3 (KS3) domain-containing protein</fullName>
    </recommendedName>
</protein>
<evidence type="ECO:0000313" key="5">
    <source>
        <dbReference type="Proteomes" id="UP000654075"/>
    </source>
</evidence>
<dbReference type="PANTHER" id="PTHR43775">
    <property type="entry name" value="FATTY ACID SYNTHASE"/>
    <property type="match status" value="1"/>
</dbReference>
<sequence length="464" mass="49346">MSVLAAAAELGPPPPEGETVVINGVATHLGGDSKDYTCYWLMLAKAGSDTFVEVPSSRWDTNVYCMDGDMQAAQVAGLAYTKHQGYVDGIEFFDAKFFGIGSAEAGSMDPNQRKTLEICYEAAAMGGHELKSLQRNPKHIGVFVGISGSEWSFVPHKSDAAGCGGAEAIISNRVNFSLNLKGASQTINTACSAGLVAMHSGKLHLKYKDYDPLDGVLCCGTQLAYSPSGFIGCCSGGMLSFKGRCFTYDKSADGYGRGEGVSAVYMELSEYNPEAFATVAGSQVNQDGRSASITAPNGPSQEKCIRAAFREAQMAPPEVDCFECHGTGTALGDPIEVGAFKRIYNGMPRETPLLVTSSKTNLGHLEGGAGMAGFIKCVLQVMRAECAPNIHLREKNPHIDSEGFPAHFLSEGLCCRYDSAFAGVSSFGFGGTNAHALAYGKNNTTSRRPASLDYRTLMMNKIFE</sequence>
<dbReference type="EMBL" id="CAJNNV010029382">
    <property type="protein sequence ID" value="CAE8628378.1"/>
    <property type="molecule type" value="Genomic_DNA"/>
</dbReference>
<dbReference type="OrthoDB" id="435575at2759"/>
<evidence type="ECO:0000259" key="3">
    <source>
        <dbReference type="PROSITE" id="PS52004"/>
    </source>
</evidence>
<evidence type="ECO:0000256" key="1">
    <source>
        <dbReference type="ARBA" id="ARBA00022450"/>
    </source>
</evidence>
<name>A0A813GNW3_POLGL</name>
<dbReference type="InterPro" id="IPR016039">
    <property type="entry name" value="Thiolase-like"/>
</dbReference>
<dbReference type="GO" id="GO:0006633">
    <property type="term" value="P:fatty acid biosynthetic process"/>
    <property type="evidence" value="ECO:0007669"/>
    <property type="project" value="TreeGrafter"/>
</dbReference>
<dbReference type="Pfam" id="PF00109">
    <property type="entry name" value="ketoacyl-synt"/>
    <property type="match status" value="1"/>
</dbReference>
<reference evidence="4" key="1">
    <citation type="submission" date="2021-02" db="EMBL/GenBank/DDBJ databases">
        <authorList>
            <person name="Dougan E. K."/>
            <person name="Rhodes N."/>
            <person name="Thang M."/>
            <person name="Chan C."/>
        </authorList>
    </citation>
    <scope>NUCLEOTIDE SEQUENCE</scope>
</reference>
<dbReference type="CDD" id="cd00833">
    <property type="entry name" value="PKS"/>
    <property type="match status" value="1"/>
</dbReference>
<dbReference type="Proteomes" id="UP000654075">
    <property type="component" value="Unassembled WGS sequence"/>
</dbReference>
<keyword evidence="2" id="KW-0597">Phosphoprotein</keyword>
<dbReference type="InterPro" id="IPR050091">
    <property type="entry name" value="PKS_NRPS_Biosynth_Enz"/>
</dbReference>
<dbReference type="PROSITE" id="PS52004">
    <property type="entry name" value="KS3_2"/>
    <property type="match status" value="1"/>
</dbReference>
<dbReference type="Pfam" id="PF02801">
    <property type="entry name" value="Ketoacyl-synt_C"/>
    <property type="match status" value="1"/>
</dbReference>
<evidence type="ECO:0000313" key="4">
    <source>
        <dbReference type="EMBL" id="CAE8628378.1"/>
    </source>
</evidence>
<dbReference type="InterPro" id="IPR014030">
    <property type="entry name" value="Ketoacyl_synth_N"/>
</dbReference>